<evidence type="ECO:0000256" key="4">
    <source>
        <dbReference type="ARBA" id="ARBA00022692"/>
    </source>
</evidence>
<feature type="transmembrane region" description="Helical" evidence="7">
    <location>
        <begin position="85"/>
        <end position="103"/>
    </location>
</feature>
<evidence type="ECO:0000256" key="7">
    <source>
        <dbReference type="RuleBase" id="RU363032"/>
    </source>
</evidence>
<dbReference type="InterPro" id="IPR035906">
    <property type="entry name" value="MetI-like_sf"/>
</dbReference>
<dbReference type="Proteomes" id="UP000555407">
    <property type="component" value="Unassembled WGS sequence"/>
</dbReference>
<name>A0A7X6A1W8_9ACTN</name>
<gene>
    <name evidence="9" type="ORF">BJY22_004115</name>
</gene>
<organism evidence="9 10">
    <name type="scientific">Kribbella shirazensis</name>
    <dbReference type="NCBI Taxonomy" id="1105143"/>
    <lineage>
        <taxon>Bacteria</taxon>
        <taxon>Bacillati</taxon>
        <taxon>Actinomycetota</taxon>
        <taxon>Actinomycetes</taxon>
        <taxon>Propionibacteriales</taxon>
        <taxon>Kribbellaceae</taxon>
        <taxon>Kribbella</taxon>
    </lineage>
</organism>
<accession>A0A7X6A1W8</accession>
<feature type="transmembrane region" description="Helical" evidence="7">
    <location>
        <begin position="238"/>
        <end position="260"/>
    </location>
</feature>
<evidence type="ECO:0000256" key="5">
    <source>
        <dbReference type="ARBA" id="ARBA00022989"/>
    </source>
</evidence>
<dbReference type="PANTHER" id="PTHR30193">
    <property type="entry name" value="ABC TRANSPORTER PERMEASE PROTEIN"/>
    <property type="match status" value="1"/>
</dbReference>
<feature type="transmembrane region" description="Helical" evidence="7">
    <location>
        <begin position="52"/>
        <end position="73"/>
    </location>
</feature>
<evidence type="ECO:0000259" key="8">
    <source>
        <dbReference type="PROSITE" id="PS50928"/>
    </source>
</evidence>
<evidence type="ECO:0000256" key="6">
    <source>
        <dbReference type="ARBA" id="ARBA00023136"/>
    </source>
</evidence>
<feature type="transmembrane region" description="Helical" evidence="7">
    <location>
        <begin position="135"/>
        <end position="157"/>
    </location>
</feature>
<keyword evidence="2 7" id="KW-0813">Transport</keyword>
<dbReference type="InterPro" id="IPR000515">
    <property type="entry name" value="MetI-like"/>
</dbReference>
<evidence type="ECO:0000256" key="2">
    <source>
        <dbReference type="ARBA" id="ARBA00022448"/>
    </source>
</evidence>
<dbReference type="AlphaFoldDB" id="A0A7X6A1W8"/>
<comment type="similarity">
    <text evidence="7">Belongs to the binding-protein-dependent transport system permease family.</text>
</comment>
<evidence type="ECO:0000313" key="9">
    <source>
        <dbReference type="EMBL" id="NIK58398.1"/>
    </source>
</evidence>
<keyword evidence="10" id="KW-1185">Reference proteome</keyword>
<proteinExistence type="inferred from homology"/>
<dbReference type="GO" id="GO:0055085">
    <property type="term" value="P:transmembrane transport"/>
    <property type="evidence" value="ECO:0007669"/>
    <property type="project" value="InterPro"/>
</dbReference>
<dbReference type="CDD" id="cd06261">
    <property type="entry name" value="TM_PBP2"/>
    <property type="match status" value="1"/>
</dbReference>
<keyword evidence="3" id="KW-1003">Cell membrane</keyword>
<keyword evidence="9" id="KW-0762">Sugar transport</keyword>
<feature type="domain" description="ABC transmembrane type-1" evidence="8">
    <location>
        <begin position="47"/>
        <end position="259"/>
    </location>
</feature>
<dbReference type="Gene3D" id="1.10.3720.10">
    <property type="entry name" value="MetI-like"/>
    <property type="match status" value="1"/>
</dbReference>
<dbReference type="GO" id="GO:0005886">
    <property type="term" value="C:plasma membrane"/>
    <property type="evidence" value="ECO:0007669"/>
    <property type="project" value="UniProtKB-SubCell"/>
</dbReference>
<evidence type="ECO:0000313" key="10">
    <source>
        <dbReference type="Proteomes" id="UP000555407"/>
    </source>
</evidence>
<evidence type="ECO:0000256" key="1">
    <source>
        <dbReference type="ARBA" id="ARBA00004651"/>
    </source>
</evidence>
<dbReference type="SUPFAM" id="SSF161098">
    <property type="entry name" value="MetI-like"/>
    <property type="match status" value="1"/>
</dbReference>
<comment type="caution">
    <text evidence="9">The sequence shown here is derived from an EMBL/GenBank/DDBJ whole genome shotgun (WGS) entry which is preliminary data.</text>
</comment>
<keyword evidence="6 7" id="KW-0472">Membrane</keyword>
<dbReference type="InterPro" id="IPR051393">
    <property type="entry name" value="ABC_transporter_permease"/>
</dbReference>
<keyword evidence="5 7" id="KW-1133">Transmembrane helix</keyword>
<sequence length="275" mass="29404">MLLVFYLPVLYTFYLSFTEYNGLGTPEFVGLDNFAAMFADSAFLDAVKNTTIWVVGTLVLPVGLGLLVAVLAYGFRGSGWLRLPFLIPYALSGAAVGVIWSFMLGSDGALTQALRFLSLPGAELRWLQDSPLNTVVMVIAASWQGVGVNALLFTVGLQSIPKEPLEAARIDGATGWRLFSNITWPLLRPSTTVVVGLSIVNGLKTFDIVQAMTQGGPARSSETLALTMYRDTFVNSEYGLGSAVAIFLSVVTVGASIIYLRRQLSLSSSSLGGGK</sequence>
<evidence type="ECO:0000256" key="3">
    <source>
        <dbReference type="ARBA" id="ARBA00022475"/>
    </source>
</evidence>
<dbReference type="PROSITE" id="PS50928">
    <property type="entry name" value="ABC_TM1"/>
    <property type="match status" value="1"/>
</dbReference>
<dbReference type="Pfam" id="PF00528">
    <property type="entry name" value="BPD_transp_1"/>
    <property type="match status" value="1"/>
</dbReference>
<reference evidence="9 10" key="1">
    <citation type="submission" date="2020-03" db="EMBL/GenBank/DDBJ databases">
        <title>Sequencing the genomes of 1000 actinobacteria strains.</title>
        <authorList>
            <person name="Klenk H.-P."/>
        </authorList>
    </citation>
    <scope>NUCLEOTIDE SEQUENCE [LARGE SCALE GENOMIC DNA]</scope>
    <source>
        <strain evidence="9 10">DSM 45490</strain>
    </source>
</reference>
<dbReference type="EMBL" id="JAASRO010000001">
    <property type="protein sequence ID" value="NIK58398.1"/>
    <property type="molecule type" value="Genomic_DNA"/>
</dbReference>
<keyword evidence="4 7" id="KW-0812">Transmembrane</keyword>
<comment type="subcellular location">
    <subcellularLocation>
        <location evidence="1 7">Cell membrane</location>
        <topology evidence="1 7">Multi-pass membrane protein</topology>
    </subcellularLocation>
</comment>
<protein>
    <submittedName>
        <fullName evidence="9">Multiple sugar transport system permease protein</fullName>
    </submittedName>
</protein>
<dbReference type="PANTHER" id="PTHR30193:SF37">
    <property type="entry name" value="INNER MEMBRANE ABC TRANSPORTER PERMEASE PROTEIN YCJO"/>
    <property type="match status" value="1"/>
</dbReference>